<evidence type="ECO:0000256" key="2">
    <source>
        <dbReference type="SAM" id="Phobius"/>
    </source>
</evidence>
<evidence type="ECO:0000313" key="4">
    <source>
        <dbReference type="Proteomes" id="UP001501508"/>
    </source>
</evidence>
<dbReference type="RefSeq" id="WP_345032886.1">
    <property type="nucleotide sequence ID" value="NZ_BAABEY010000036.1"/>
</dbReference>
<feature type="transmembrane region" description="Helical" evidence="2">
    <location>
        <begin position="49"/>
        <end position="68"/>
    </location>
</feature>
<dbReference type="EMBL" id="BAABEY010000036">
    <property type="protein sequence ID" value="GAA4447327.1"/>
    <property type="molecule type" value="Genomic_DNA"/>
</dbReference>
<name>A0ABP8MAA9_9BACT</name>
<keyword evidence="2" id="KW-0472">Membrane</keyword>
<feature type="compositionally biased region" description="Polar residues" evidence="1">
    <location>
        <begin position="245"/>
        <end position="257"/>
    </location>
</feature>
<organism evidence="3 4">
    <name type="scientific">Ravibacter arvi</name>
    <dbReference type="NCBI Taxonomy" id="2051041"/>
    <lineage>
        <taxon>Bacteria</taxon>
        <taxon>Pseudomonadati</taxon>
        <taxon>Bacteroidota</taxon>
        <taxon>Cytophagia</taxon>
        <taxon>Cytophagales</taxon>
        <taxon>Spirosomataceae</taxon>
        <taxon>Ravibacter</taxon>
    </lineage>
</organism>
<proteinExistence type="predicted"/>
<reference evidence="4" key="1">
    <citation type="journal article" date="2019" name="Int. J. Syst. Evol. Microbiol.">
        <title>The Global Catalogue of Microorganisms (GCM) 10K type strain sequencing project: providing services to taxonomists for standard genome sequencing and annotation.</title>
        <authorList>
            <consortium name="The Broad Institute Genomics Platform"/>
            <consortium name="The Broad Institute Genome Sequencing Center for Infectious Disease"/>
            <person name="Wu L."/>
            <person name="Ma J."/>
        </authorList>
    </citation>
    <scope>NUCLEOTIDE SEQUENCE [LARGE SCALE GENOMIC DNA]</scope>
    <source>
        <strain evidence="4">JCM 31920</strain>
    </source>
</reference>
<comment type="caution">
    <text evidence="3">The sequence shown here is derived from an EMBL/GenBank/DDBJ whole genome shotgun (WGS) entry which is preliminary data.</text>
</comment>
<feature type="compositionally biased region" description="Basic and acidic residues" evidence="1">
    <location>
        <begin position="110"/>
        <end position="131"/>
    </location>
</feature>
<evidence type="ECO:0000256" key="1">
    <source>
        <dbReference type="SAM" id="MobiDB-lite"/>
    </source>
</evidence>
<sequence length="264" mass="29001">MDSKANNERLDELFRSKLETFETLAGDRAWEKLQKAQRPASRFPAPTRWIAAAVVAGVCLAAGFWFGIEREEEAMLTAADAPVRKENTGRLEEKEKAAPAENGIQAVVSEHERKDETAQTMAAEEKREKEVVVSSRKGSGAKDSVSPPVELPQPVPSDSGKLNTPVGATGEPATRVLVVYVTPVPLDETPAMEKEPEIVAQAAAVEEAPVKKKRGIQRFFKQLRNAKTGEKVDWEELGLSPQKTYANVETPVGSRQQHYQKKGN</sequence>
<feature type="region of interest" description="Disordered" evidence="1">
    <location>
        <begin position="110"/>
        <end position="162"/>
    </location>
</feature>
<dbReference type="Proteomes" id="UP001501508">
    <property type="component" value="Unassembled WGS sequence"/>
</dbReference>
<keyword evidence="2" id="KW-1133">Transmembrane helix</keyword>
<keyword evidence="4" id="KW-1185">Reference proteome</keyword>
<accession>A0ABP8MAA9</accession>
<evidence type="ECO:0000313" key="3">
    <source>
        <dbReference type="EMBL" id="GAA4447327.1"/>
    </source>
</evidence>
<gene>
    <name evidence="3" type="ORF">GCM10023091_42000</name>
</gene>
<feature type="region of interest" description="Disordered" evidence="1">
    <location>
        <begin position="245"/>
        <end position="264"/>
    </location>
</feature>
<keyword evidence="2" id="KW-0812">Transmembrane</keyword>
<protein>
    <submittedName>
        <fullName evidence="3">Uncharacterized protein</fullName>
    </submittedName>
</protein>